<dbReference type="Pfam" id="PF05873">
    <property type="entry name" value="Mt_ATP-synt_D"/>
    <property type="match status" value="1"/>
</dbReference>
<reference evidence="10" key="1">
    <citation type="submission" date="2018-10" db="EMBL/GenBank/DDBJ databases">
        <title>De novo assembly of a Great Dane genome.</title>
        <authorList>
            <person name="Kidd J.M."/>
            <person name="Pendleton A.L."/>
            <person name="Shen F."/>
            <person name="Emery S."/>
        </authorList>
    </citation>
    <scope>NUCLEOTIDE SEQUENCE [LARGE SCALE GENOMIC DNA]</scope>
    <source>
        <strain evidence="10">Great Dane</strain>
    </source>
</reference>
<dbReference type="InterPro" id="IPR036228">
    <property type="entry name" value="ATP_synth_F0_dsu_sf_mt"/>
</dbReference>
<keyword evidence="4" id="KW-0138">CF(0)</keyword>
<name>A0A8C0SX64_CANLF</name>
<dbReference type="GO" id="GO:0005743">
    <property type="term" value="C:mitochondrial inner membrane"/>
    <property type="evidence" value="ECO:0007669"/>
    <property type="project" value="UniProtKB-SubCell"/>
</dbReference>
<keyword evidence="5" id="KW-0375">Hydrogen ion transport</keyword>
<evidence type="ECO:0000256" key="1">
    <source>
        <dbReference type="ARBA" id="ARBA00004273"/>
    </source>
</evidence>
<evidence type="ECO:0000256" key="2">
    <source>
        <dbReference type="ARBA" id="ARBA00006842"/>
    </source>
</evidence>
<dbReference type="Proteomes" id="UP000694542">
    <property type="component" value="Chromosome X"/>
</dbReference>
<proteinExistence type="inferred from homology"/>
<protein>
    <recommendedName>
        <fullName evidence="12">ATP synthase subunit d, mitochondrial</fullName>
    </recommendedName>
</protein>
<evidence type="ECO:0000256" key="5">
    <source>
        <dbReference type="ARBA" id="ARBA00022781"/>
    </source>
</evidence>
<accession>A0A8C0SX64</accession>
<dbReference type="Ensembl" id="ENSCAFT00040031027.1">
    <property type="protein sequence ID" value="ENSCAFP00040026970.1"/>
    <property type="gene ID" value="ENSCAFG00040016819.1"/>
</dbReference>
<evidence type="ECO:0000256" key="3">
    <source>
        <dbReference type="ARBA" id="ARBA00022448"/>
    </source>
</evidence>
<comment type="similarity">
    <text evidence="2">Belongs to the ATPase d subunit family.</text>
</comment>
<evidence type="ECO:0000313" key="10">
    <source>
        <dbReference type="Ensembl" id="ENSCAFP00040026970.1"/>
    </source>
</evidence>
<keyword evidence="9" id="KW-0472">Membrane</keyword>
<keyword evidence="8" id="KW-0496">Mitochondrion</keyword>
<dbReference type="PANTHER" id="PTHR12700">
    <property type="entry name" value="ATP SYNTHASE SUBUNIT D, MITOCHONDRIAL"/>
    <property type="match status" value="1"/>
</dbReference>
<dbReference type="SUPFAM" id="SSF161065">
    <property type="entry name" value="ATP synthase D chain-like"/>
    <property type="match status" value="1"/>
</dbReference>
<keyword evidence="3" id="KW-0813">Transport</keyword>
<dbReference type="GO" id="GO:0045259">
    <property type="term" value="C:proton-transporting ATP synthase complex"/>
    <property type="evidence" value="ECO:0007669"/>
    <property type="project" value="UniProtKB-KW"/>
</dbReference>
<evidence type="ECO:0000256" key="4">
    <source>
        <dbReference type="ARBA" id="ARBA00022547"/>
    </source>
</evidence>
<dbReference type="AlphaFoldDB" id="A0A8C0SX64"/>
<keyword evidence="6" id="KW-0999">Mitochondrion inner membrane</keyword>
<keyword evidence="7" id="KW-0406">Ion transport</keyword>
<evidence type="ECO:0000313" key="11">
    <source>
        <dbReference type="Proteomes" id="UP000694542"/>
    </source>
</evidence>
<dbReference type="GO" id="GO:0015986">
    <property type="term" value="P:proton motive force-driven ATP synthesis"/>
    <property type="evidence" value="ECO:0007669"/>
    <property type="project" value="InterPro"/>
</dbReference>
<evidence type="ECO:0000256" key="7">
    <source>
        <dbReference type="ARBA" id="ARBA00023065"/>
    </source>
</evidence>
<organism evidence="10 11">
    <name type="scientific">Canis lupus familiaris</name>
    <name type="common">Dog</name>
    <name type="synonym">Canis familiaris</name>
    <dbReference type="NCBI Taxonomy" id="9615"/>
    <lineage>
        <taxon>Eukaryota</taxon>
        <taxon>Metazoa</taxon>
        <taxon>Chordata</taxon>
        <taxon>Craniata</taxon>
        <taxon>Vertebrata</taxon>
        <taxon>Euteleostomi</taxon>
        <taxon>Mammalia</taxon>
        <taxon>Eutheria</taxon>
        <taxon>Laurasiatheria</taxon>
        <taxon>Carnivora</taxon>
        <taxon>Caniformia</taxon>
        <taxon>Canidae</taxon>
        <taxon>Canis</taxon>
    </lineage>
</organism>
<reference evidence="10" key="2">
    <citation type="submission" date="2025-08" db="UniProtKB">
        <authorList>
            <consortium name="Ensembl"/>
        </authorList>
    </citation>
    <scope>IDENTIFICATION</scope>
</reference>
<dbReference type="GO" id="GO:0015078">
    <property type="term" value="F:proton transmembrane transporter activity"/>
    <property type="evidence" value="ECO:0007669"/>
    <property type="project" value="InterPro"/>
</dbReference>
<evidence type="ECO:0000256" key="6">
    <source>
        <dbReference type="ARBA" id="ARBA00022792"/>
    </source>
</evidence>
<sequence length="278" mass="32253">MWGSIPGPRDHDLSRRQMLHHLATQAPHNLLTYIGKSLSLLNTSARCYIPHLQRLQYFRQGRYTLLRNGSKVSLSAVDCGPPGSVKDLKMAGRKLALKTIDWVAFGEIIPPNQKAIANSLQSWNEMLTSRLATLPEKPPAIDWAYYKANVAKAGLVADFEKKFNALKVPVPEDKYTVQVDAEEKEDARIEEYEKELEKMKNIIPFDQMTIEDLNEVSPETKLDKKYPYWPHKPMKIYKLELRRKPWPSYYKHWTLKIMIWKKHKTPPKNPKYPSQSTP</sequence>
<evidence type="ECO:0008006" key="12">
    <source>
        <dbReference type="Google" id="ProtNLM"/>
    </source>
</evidence>
<evidence type="ECO:0000256" key="9">
    <source>
        <dbReference type="ARBA" id="ARBA00023136"/>
    </source>
</evidence>
<comment type="subcellular location">
    <subcellularLocation>
        <location evidence="1">Mitochondrion inner membrane</location>
    </subcellularLocation>
</comment>
<evidence type="ECO:0000256" key="8">
    <source>
        <dbReference type="ARBA" id="ARBA00023128"/>
    </source>
</evidence>
<dbReference type="InterPro" id="IPR008689">
    <property type="entry name" value="ATP_synth_F0_dsu_mt"/>
</dbReference>
<dbReference type="Gene3D" id="6.10.280.70">
    <property type="match status" value="1"/>
</dbReference>